<name>A0A3B0UUA9_9ZZZZ</name>
<dbReference type="InterPro" id="IPR027417">
    <property type="entry name" value="P-loop_NTPase"/>
</dbReference>
<gene>
    <name evidence="1" type="ORF">MNBD_ALPHA11-949</name>
</gene>
<dbReference type="EMBL" id="UOEQ01000481">
    <property type="protein sequence ID" value="VAW23694.1"/>
    <property type="molecule type" value="Genomic_DNA"/>
</dbReference>
<sequence length="248" mass="27454">MSVNGKKPDEIGGQLTFDLAYETSYAQKDFIVTEGNRLAFEHIISFPNWAAPLTLITGEQKSGKTHLGKVWAKLAGAKIVEAKIVGSKIATNDQLETLAGEEKQIPVLLDNVDRAGFDENALFHLLNQSMRDVRPVLMSAREPVINWPFLTDDVKSRARLASHFSLQAASDLQLSQMFAKLFDDRQIVVAPETISYLVARIERSPGEVFALSEILDRLALQQGKAIGKKIAAEAIKIRQDMATRNKHG</sequence>
<reference evidence="1" key="1">
    <citation type="submission" date="2018-06" db="EMBL/GenBank/DDBJ databases">
        <authorList>
            <person name="Zhirakovskaya E."/>
        </authorList>
    </citation>
    <scope>NUCLEOTIDE SEQUENCE</scope>
</reference>
<evidence type="ECO:0000313" key="1">
    <source>
        <dbReference type="EMBL" id="VAW23694.1"/>
    </source>
</evidence>
<evidence type="ECO:0008006" key="2">
    <source>
        <dbReference type="Google" id="ProtNLM"/>
    </source>
</evidence>
<proteinExistence type="predicted"/>
<dbReference type="AlphaFoldDB" id="A0A3B0UUA9"/>
<dbReference type="Gene3D" id="1.10.8.60">
    <property type="match status" value="1"/>
</dbReference>
<organism evidence="1">
    <name type="scientific">hydrothermal vent metagenome</name>
    <dbReference type="NCBI Taxonomy" id="652676"/>
    <lineage>
        <taxon>unclassified sequences</taxon>
        <taxon>metagenomes</taxon>
        <taxon>ecological metagenomes</taxon>
    </lineage>
</organism>
<accession>A0A3B0UUA9</accession>
<protein>
    <recommendedName>
        <fullName evidence="2">Chromosomal replication initiator protein DnaA domain-containing protein</fullName>
    </recommendedName>
</protein>
<dbReference type="Gene3D" id="3.40.50.300">
    <property type="entry name" value="P-loop containing nucleotide triphosphate hydrolases"/>
    <property type="match status" value="1"/>
</dbReference>
<dbReference type="SUPFAM" id="SSF52540">
    <property type="entry name" value="P-loop containing nucleoside triphosphate hydrolases"/>
    <property type="match status" value="1"/>
</dbReference>